<evidence type="ECO:0000259" key="1">
    <source>
        <dbReference type="SMART" id="SM00421"/>
    </source>
</evidence>
<accession>A0ABU3Y3A7</accession>
<keyword evidence="3" id="KW-1185">Reference proteome</keyword>
<evidence type="ECO:0000313" key="2">
    <source>
        <dbReference type="EMBL" id="MDV3455844.1"/>
    </source>
</evidence>
<dbReference type="InterPro" id="IPR000792">
    <property type="entry name" value="Tscrpt_reg_LuxR_C"/>
</dbReference>
<protein>
    <submittedName>
        <fullName evidence="2">Helix-turn-helix transcriptional regulator</fullName>
    </submittedName>
</protein>
<reference evidence="2 3" key="1">
    <citation type="submission" date="2023-10" db="EMBL/GenBank/DDBJ databases">
        <title>Sphingomonas sp. HF-S4 16S ribosomal RNA gene Genome sequencing and assembly.</title>
        <authorList>
            <person name="Lee H."/>
        </authorList>
    </citation>
    <scope>NUCLEOTIDE SEQUENCE [LARGE SCALE GENOMIC DNA]</scope>
    <source>
        <strain evidence="2 3">HF-S4</strain>
    </source>
</reference>
<proteinExistence type="predicted"/>
<dbReference type="SMART" id="SM00421">
    <property type="entry name" value="HTH_LUXR"/>
    <property type="match status" value="1"/>
</dbReference>
<dbReference type="Proteomes" id="UP001273531">
    <property type="component" value="Unassembled WGS sequence"/>
</dbReference>
<sequence length="163" mass="17916">MIWIDRQRIVVGRNAAAEEILEKADPLELAFGRLHARCRHDLAKLETAMTQAQAGGYATAVLGEAGLGVEVVRGAPNAVEQCVVLLRDPSKQRAAKIVDVARQFGLTKAEQRLLEILIQGASLPDAARMLGVARSTTRTHLQRLFDKTGKRRQVDLLRMITTP</sequence>
<dbReference type="RefSeq" id="WP_317225051.1">
    <property type="nucleotide sequence ID" value="NZ_JAWJEJ010000001.1"/>
</dbReference>
<dbReference type="PRINTS" id="PR00038">
    <property type="entry name" value="HTHLUXR"/>
</dbReference>
<dbReference type="EMBL" id="JAWJEJ010000001">
    <property type="protein sequence ID" value="MDV3455844.1"/>
    <property type="molecule type" value="Genomic_DNA"/>
</dbReference>
<dbReference type="InterPro" id="IPR016032">
    <property type="entry name" value="Sig_transdc_resp-reg_C-effctor"/>
</dbReference>
<name>A0ABU3Y3A7_9SPHN</name>
<dbReference type="SUPFAM" id="SSF46894">
    <property type="entry name" value="C-terminal effector domain of the bipartite response regulators"/>
    <property type="match status" value="1"/>
</dbReference>
<organism evidence="2 3">
    <name type="scientific">Sphingomonas agrestis</name>
    <dbReference type="NCBI Taxonomy" id="3080540"/>
    <lineage>
        <taxon>Bacteria</taxon>
        <taxon>Pseudomonadati</taxon>
        <taxon>Pseudomonadota</taxon>
        <taxon>Alphaproteobacteria</taxon>
        <taxon>Sphingomonadales</taxon>
        <taxon>Sphingomonadaceae</taxon>
        <taxon>Sphingomonas</taxon>
    </lineage>
</organism>
<dbReference type="InterPro" id="IPR036388">
    <property type="entry name" value="WH-like_DNA-bd_sf"/>
</dbReference>
<dbReference type="Gene3D" id="1.10.10.10">
    <property type="entry name" value="Winged helix-like DNA-binding domain superfamily/Winged helix DNA-binding domain"/>
    <property type="match status" value="1"/>
</dbReference>
<gene>
    <name evidence="2" type="ORF">RZN05_02525</name>
</gene>
<comment type="caution">
    <text evidence="2">The sequence shown here is derived from an EMBL/GenBank/DDBJ whole genome shotgun (WGS) entry which is preliminary data.</text>
</comment>
<evidence type="ECO:0000313" key="3">
    <source>
        <dbReference type="Proteomes" id="UP001273531"/>
    </source>
</evidence>
<feature type="domain" description="HTH luxR-type" evidence="1">
    <location>
        <begin position="103"/>
        <end position="160"/>
    </location>
</feature>